<evidence type="ECO:0000313" key="2">
    <source>
        <dbReference type="Proteomes" id="UP000828390"/>
    </source>
</evidence>
<reference evidence="1" key="2">
    <citation type="submission" date="2020-11" db="EMBL/GenBank/DDBJ databases">
        <authorList>
            <person name="McCartney M.A."/>
            <person name="Auch B."/>
            <person name="Kono T."/>
            <person name="Mallez S."/>
            <person name="Becker A."/>
            <person name="Gohl D.M."/>
            <person name="Silverstein K.A.T."/>
            <person name="Koren S."/>
            <person name="Bechman K.B."/>
            <person name="Herman A."/>
            <person name="Abrahante J.E."/>
            <person name="Garbe J."/>
        </authorList>
    </citation>
    <scope>NUCLEOTIDE SEQUENCE</scope>
    <source>
        <strain evidence="1">Duluth1</strain>
        <tissue evidence="1">Whole animal</tissue>
    </source>
</reference>
<organism evidence="1 2">
    <name type="scientific">Dreissena polymorpha</name>
    <name type="common">Zebra mussel</name>
    <name type="synonym">Mytilus polymorpha</name>
    <dbReference type="NCBI Taxonomy" id="45954"/>
    <lineage>
        <taxon>Eukaryota</taxon>
        <taxon>Metazoa</taxon>
        <taxon>Spiralia</taxon>
        <taxon>Lophotrochozoa</taxon>
        <taxon>Mollusca</taxon>
        <taxon>Bivalvia</taxon>
        <taxon>Autobranchia</taxon>
        <taxon>Heteroconchia</taxon>
        <taxon>Euheterodonta</taxon>
        <taxon>Imparidentia</taxon>
        <taxon>Neoheterodontei</taxon>
        <taxon>Myida</taxon>
        <taxon>Dreissenoidea</taxon>
        <taxon>Dreissenidae</taxon>
        <taxon>Dreissena</taxon>
    </lineage>
</organism>
<reference evidence="1" key="1">
    <citation type="journal article" date="2019" name="bioRxiv">
        <title>The Genome of the Zebra Mussel, Dreissena polymorpha: A Resource for Invasive Species Research.</title>
        <authorList>
            <person name="McCartney M.A."/>
            <person name="Auch B."/>
            <person name="Kono T."/>
            <person name="Mallez S."/>
            <person name="Zhang Y."/>
            <person name="Obille A."/>
            <person name="Becker A."/>
            <person name="Abrahante J.E."/>
            <person name="Garbe J."/>
            <person name="Badalamenti J.P."/>
            <person name="Herman A."/>
            <person name="Mangelson H."/>
            <person name="Liachko I."/>
            <person name="Sullivan S."/>
            <person name="Sone E.D."/>
            <person name="Koren S."/>
            <person name="Silverstein K.A.T."/>
            <person name="Beckman K.B."/>
            <person name="Gohl D.M."/>
        </authorList>
    </citation>
    <scope>NUCLEOTIDE SEQUENCE</scope>
    <source>
        <strain evidence="1">Duluth1</strain>
        <tissue evidence="1">Whole animal</tissue>
    </source>
</reference>
<gene>
    <name evidence="1" type="ORF">DPMN_098013</name>
</gene>
<accession>A0A9D4LEC2</accession>
<protein>
    <submittedName>
        <fullName evidence="1">Uncharacterized protein</fullName>
    </submittedName>
</protein>
<dbReference type="EMBL" id="JAIWYP010000003">
    <property type="protein sequence ID" value="KAH3855446.1"/>
    <property type="molecule type" value="Genomic_DNA"/>
</dbReference>
<keyword evidence="2" id="KW-1185">Reference proteome</keyword>
<name>A0A9D4LEC2_DREPO</name>
<dbReference type="Proteomes" id="UP000828390">
    <property type="component" value="Unassembled WGS sequence"/>
</dbReference>
<dbReference type="AlphaFoldDB" id="A0A9D4LEC2"/>
<evidence type="ECO:0000313" key="1">
    <source>
        <dbReference type="EMBL" id="KAH3855446.1"/>
    </source>
</evidence>
<proteinExistence type="predicted"/>
<feature type="non-terminal residue" evidence="1">
    <location>
        <position position="65"/>
    </location>
</feature>
<sequence length="65" mass="7558">MTHGSASTKRRDMLWLHIASAKQDWKRHEVTLLQCCSRSKQLAGLISKESKTSLACSWNRSWRKK</sequence>
<comment type="caution">
    <text evidence="1">The sequence shown here is derived from an EMBL/GenBank/DDBJ whole genome shotgun (WGS) entry which is preliminary data.</text>
</comment>